<proteinExistence type="predicted"/>
<dbReference type="PANTHER" id="PTHR23120">
    <property type="entry name" value="MAESTRO-RELATED HEAT DOMAIN-CONTAINING"/>
    <property type="match status" value="1"/>
</dbReference>
<dbReference type="InterPro" id="IPR045206">
    <property type="entry name" value="Maestro_heat-like_prot"/>
</dbReference>
<dbReference type="HOGENOM" id="CLU_777505_0_0_1"/>
<dbReference type="PANTHER" id="PTHR23120:SF0">
    <property type="entry name" value="MAESTRO HEAT-LIKE REPEAT FAMILY MEMBER 1"/>
    <property type="match status" value="1"/>
</dbReference>
<dbReference type="Proteomes" id="UP000015102">
    <property type="component" value="Unassembled WGS sequence"/>
</dbReference>
<dbReference type="AlphaFoldDB" id="T1H3N0"/>
<organism evidence="2 3">
    <name type="scientific">Megaselia scalaris</name>
    <name type="common">Humpbacked fly</name>
    <name type="synonym">Phora scalaris</name>
    <dbReference type="NCBI Taxonomy" id="36166"/>
    <lineage>
        <taxon>Eukaryota</taxon>
        <taxon>Metazoa</taxon>
        <taxon>Ecdysozoa</taxon>
        <taxon>Arthropoda</taxon>
        <taxon>Hexapoda</taxon>
        <taxon>Insecta</taxon>
        <taxon>Pterygota</taxon>
        <taxon>Neoptera</taxon>
        <taxon>Endopterygota</taxon>
        <taxon>Diptera</taxon>
        <taxon>Brachycera</taxon>
        <taxon>Muscomorpha</taxon>
        <taxon>Platypezoidea</taxon>
        <taxon>Phoridae</taxon>
        <taxon>Megaseliini</taxon>
        <taxon>Megaselia</taxon>
    </lineage>
</organism>
<accession>T1H3N0</accession>
<dbReference type="EMBL" id="CAQQ02381018">
    <property type="status" value="NOT_ANNOTATED_CDS"/>
    <property type="molecule type" value="Genomic_DNA"/>
</dbReference>
<sequence length="357" mass="39714">IVPRCIDTNATVRQISVDILQKTLEISCIYDTLTIAGSDDDWVKQLEHIKEFIISDDPKEIDKMAGEIAKIIALRMSNFQYLQFCKTLLGGLQDHELTSSIGSAGGGEIFSIFSFVKLFLEDCKIMNLHLLLDLLGGGCIPELVNESFSAIKYIDVSRARAKSGVLKSIVALTKHHPKLVCNEMLSQSLPFEENVVKYWNTVCLNEELTAQIIDNFLAILMASCLYEPSNDNAGDRQKIASVQPFAIFCAMREIFPSKEIKIKKFPELFAMLLTSLATYTNLAPPMLSVKSTSPTSNKTTSTSKSKFGFIPNKDSIKMNPCQVVLDTFLAFLNNLEMEQLFNVLTVCPSLAKSADLR</sequence>
<feature type="domain" description="Maestro-like HEAT-repeats" evidence="1">
    <location>
        <begin position="156"/>
        <end position="213"/>
    </location>
</feature>
<dbReference type="InterPro" id="IPR048465">
    <property type="entry name" value="Maestro-like_HEAT"/>
</dbReference>
<name>T1H3N0_MEGSC</name>
<dbReference type="STRING" id="36166.T1H3N0"/>
<evidence type="ECO:0000313" key="2">
    <source>
        <dbReference type="EnsemblMetazoa" id="MESCA010861-PA"/>
    </source>
</evidence>
<keyword evidence="3" id="KW-1185">Reference proteome</keyword>
<evidence type="ECO:0000259" key="1">
    <source>
        <dbReference type="Pfam" id="PF21047"/>
    </source>
</evidence>
<protein>
    <recommendedName>
        <fullName evidence="1">Maestro-like HEAT-repeats domain-containing protein</fullName>
    </recommendedName>
</protein>
<evidence type="ECO:0000313" key="3">
    <source>
        <dbReference type="Proteomes" id="UP000015102"/>
    </source>
</evidence>
<dbReference type="EnsemblMetazoa" id="MESCA010861-RA">
    <property type="protein sequence ID" value="MESCA010861-PA"/>
    <property type="gene ID" value="MESCA010861"/>
</dbReference>
<dbReference type="GO" id="GO:0005737">
    <property type="term" value="C:cytoplasm"/>
    <property type="evidence" value="ECO:0007669"/>
    <property type="project" value="TreeGrafter"/>
</dbReference>
<dbReference type="Pfam" id="PF21047">
    <property type="entry name" value="HEAT_Maestro"/>
    <property type="match status" value="1"/>
</dbReference>
<reference evidence="3" key="1">
    <citation type="submission" date="2013-02" db="EMBL/GenBank/DDBJ databases">
        <authorList>
            <person name="Hughes D."/>
        </authorList>
    </citation>
    <scope>NUCLEOTIDE SEQUENCE</scope>
    <source>
        <strain>Durham</strain>
        <strain evidence="3">NC isolate 2 -- Noor lab</strain>
    </source>
</reference>
<reference evidence="2" key="2">
    <citation type="submission" date="2015-06" db="UniProtKB">
        <authorList>
            <consortium name="EnsemblMetazoa"/>
        </authorList>
    </citation>
    <scope>IDENTIFICATION</scope>
</reference>